<accession>A0A2V3AF58</accession>
<evidence type="ECO:0000313" key="1">
    <source>
        <dbReference type="EMBL" id="PWW32455.1"/>
    </source>
</evidence>
<reference evidence="1 2" key="1">
    <citation type="submission" date="2018-05" db="EMBL/GenBank/DDBJ databases">
        <title>Freshwater and sediment microbial communities from various areas in North America, analyzing microbe dynamics in response to fracking.</title>
        <authorList>
            <person name="Lamendella R."/>
        </authorList>
    </citation>
    <scope>NUCLEOTIDE SEQUENCE [LARGE SCALE GENOMIC DNA]</scope>
    <source>
        <strain evidence="1 2">15_TX</strain>
    </source>
</reference>
<comment type="caution">
    <text evidence="1">The sequence shown here is derived from an EMBL/GenBank/DDBJ whole genome shotgun (WGS) entry which is preliminary data.</text>
</comment>
<dbReference type="AlphaFoldDB" id="A0A2V3AF58"/>
<dbReference type="Pfam" id="PF09953">
    <property type="entry name" value="DUF2187"/>
    <property type="match status" value="1"/>
</dbReference>
<dbReference type="RefSeq" id="WP_110063377.1">
    <property type="nucleotide sequence ID" value="NZ_QGTW01000001.1"/>
</dbReference>
<dbReference type="EMBL" id="QGTW01000001">
    <property type="protein sequence ID" value="PWW32455.1"/>
    <property type="molecule type" value="Genomic_DNA"/>
</dbReference>
<gene>
    <name evidence="1" type="ORF">DFO73_101720</name>
</gene>
<evidence type="ECO:0000313" key="2">
    <source>
        <dbReference type="Proteomes" id="UP000247150"/>
    </source>
</evidence>
<dbReference type="OrthoDB" id="2970525at2"/>
<name>A0A2V3AF58_9BACI</name>
<dbReference type="Proteomes" id="UP000247150">
    <property type="component" value="Unassembled WGS sequence"/>
</dbReference>
<dbReference type="InterPro" id="IPR018690">
    <property type="entry name" value="DUF2187"/>
</dbReference>
<proteinExistence type="predicted"/>
<protein>
    <submittedName>
        <fullName evidence="1">Uncharacterized protein YkvS</fullName>
    </submittedName>
</protein>
<organism evidence="1 2">
    <name type="scientific">Cytobacillus oceanisediminis</name>
    <dbReference type="NCBI Taxonomy" id="665099"/>
    <lineage>
        <taxon>Bacteria</taxon>
        <taxon>Bacillati</taxon>
        <taxon>Bacillota</taxon>
        <taxon>Bacilli</taxon>
        <taxon>Bacillales</taxon>
        <taxon>Bacillaceae</taxon>
        <taxon>Cytobacillus</taxon>
    </lineage>
</organism>
<sequence>MTKNKAKIGDRVSFQRKEIIIEGVVGVVRDNSVIVDISMESSQSLHYDTTKTVVKHSNYVVLSSPETS</sequence>